<dbReference type="CDD" id="cd20301">
    <property type="entry name" value="cupin_ChrR"/>
    <property type="match status" value="1"/>
</dbReference>
<dbReference type="Gene3D" id="2.60.120.10">
    <property type="entry name" value="Jelly Rolls"/>
    <property type="match status" value="1"/>
</dbReference>
<evidence type="ECO:0000313" key="3">
    <source>
        <dbReference type="Proteomes" id="UP000028252"/>
    </source>
</evidence>
<dbReference type="InterPro" id="IPR011051">
    <property type="entry name" value="RmlC_Cupin_sf"/>
</dbReference>
<dbReference type="PATRIC" id="fig|1232683.4.peg.1721"/>
<evidence type="ECO:0000259" key="1">
    <source>
        <dbReference type="Pfam" id="PF12973"/>
    </source>
</evidence>
<organism evidence="2 3">
    <name type="scientific">Marinobacterium lacunae</name>
    <dbReference type="NCBI Taxonomy" id="1232683"/>
    <lineage>
        <taxon>Bacteria</taxon>
        <taxon>Pseudomonadati</taxon>
        <taxon>Pseudomonadota</taxon>
        <taxon>Gammaproteobacteria</taxon>
        <taxon>Oceanospirillales</taxon>
        <taxon>Oceanospirillaceae</taxon>
        <taxon>Marinobacterium</taxon>
    </lineage>
</organism>
<dbReference type="RefSeq" id="WP_036186407.1">
    <property type="nucleotide sequence ID" value="NZ_JMQN01000021.1"/>
</dbReference>
<dbReference type="InterPro" id="IPR014710">
    <property type="entry name" value="RmlC-like_jellyroll"/>
</dbReference>
<feature type="domain" description="ChrR-like cupin" evidence="1">
    <location>
        <begin position="105"/>
        <end position="196"/>
    </location>
</feature>
<comment type="caution">
    <text evidence="2">The sequence shown here is derived from an EMBL/GenBank/DDBJ whole genome shotgun (WGS) entry which is preliminary data.</text>
</comment>
<proteinExistence type="predicted"/>
<dbReference type="InterPro" id="IPR012807">
    <property type="entry name" value="Anti-sigma_ChrR"/>
</dbReference>
<dbReference type="Pfam" id="PF12973">
    <property type="entry name" value="Cupin_7"/>
    <property type="match status" value="1"/>
</dbReference>
<protein>
    <recommendedName>
        <fullName evidence="1">ChrR-like cupin domain-containing protein</fullName>
    </recommendedName>
</protein>
<dbReference type="AlphaFoldDB" id="A0A081FZQ7"/>
<keyword evidence="3" id="KW-1185">Reference proteome</keyword>
<gene>
    <name evidence="2" type="ORF">ADIMK_1747</name>
</gene>
<dbReference type="SUPFAM" id="SSF51182">
    <property type="entry name" value="RmlC-like cupins"/>
    <property type="match status" value="1"/>
</dbReference>
<dbReference type="Proteomes" id="UP000028252">
    <property type="component" value="Unassembled WGS sequence"/>
</dbReference>
<dbReference type="NCBIfam" id="TIGR02451">
    <property type="entry name" value="anti_sig_ChrR"/>
    <property type="match status" value="1"/>
</dbReference>
<dbReference type="OrthoDB" id="2988517at2"/>
<dbReference type="Gene3D" id="1.10.10.1320">
    <property type="entry name" value="Anti-sigma factor, zinc-finger domain"/>
    <property type="match status" value="1"/>
</dbReference>
<accession>A0A081FZQ7</accession>
<dbReference type="eggNOG" id="COG3806">
    <property type="taxonomic scope" value="Bacteria"/>
</dbReference>
<dbReference type="EMBL" id="JMQN01000021">
    <property type="protein sequence ID" value="KEA64012.1"/>
    <property type="molecule type" value="Genomic_DNA"/>
</dbReference>
<dbReference type="InterPro" id="IPR041916">
    <property type="entry name" value="Anti_sigma_zinc_sf"/>
</dbReference>
<name>A0A081FZQ7_9GAMM</name>
<evidence type="ECO:0000313" key="2">
    <source>
        <dbReference type="EMBL" id="KEA64012.1"/>
    </source>
</evidence>
<sequence length="216" mass="23194">MNISHHFDDATLMAYASGSMPQGMALLVACHLQWCASCREKVSLNEAVGGTLLERVKPAALDAGALDRLMDRLDEPDVPAAESESVEYADPEVPSPLGSLLGCSLNGLAWRRLGYGVHQYDLGLSGPGATRLLRIAPGVSVPHHGHRGSELTLILRGSYSDELGRFRVGDVADVDAEIDHQPIVDTDQECICLIATDAPLKFSGLVGRLIQPFVRL</sequence>
<reference evidence="2 3" key="1">
    <citation type="submission" date="2014-04" db="EMBL/GenBank/DDBJ databases">
        <title>Marinobacterium kochiensis sp. nov., isolated from sediment sample collected from Kochi backwaters in Kerala, India.</title>
        <authorList>
            <person name="Singh A."/>
            <person name="Pinnaka A.K."/>
        </authorList>
    </citation>
    <scope>NUCLEOTIDE SEQUENCE [LARGE SCALE GENOMIC DNA]</scope>
    <source>
        <strain evidence="2 3">AK27</strain>
    </source>
</reference>
<dbReference type="InterPro" id="IPR025979">
    <property type="entry name" value="ChrR-like_cupin_dom"/>
</dbReference>
<dbReference type="STRING" id="1232683.ADIMK_1747"/>